<keyword evidence="1" id="KW-1185">Reference proteome</keyword>
<protein>
    <submittedName>
        <fullName evidence="2">Uncharacterized protein LOC142168877</fullName>
    </submittedName>
</protein>
<name>A0AC58SMD8_TOBAC</name>
<sequence>MTFKDLKEAKKIMNFYAIANFKPLKLRKGDKIRVRYRCVVGCPFVCLISEDKKGPDFKIKTLKIRHNCEDAFENHRAKTKTLVEYFRSKVQNNPKYKIKDMKLDLKNQFSLNVHNSTLKRAKRMALLQLQGSFLDDYNRLEVYANEIRESNPSSDVVINLSKDATAEGKRRFLRIYICFNAMKLGFKHGLRPFIGLDGTFLKGHCKGQLLVAVTQDCQNHLYPLAWTVVDKENTLTWKWFLELLKQSLNLKDGTGISFMSDMQKGLLEAVRTILPLSNHRFCVRHIEGNWSKRIRISVEMKKYLWWSAWSTYEEDFKDQLKNLGELSIDVAKELLRWWTIIFTESFNSWILEARGKPILKMLDDIRIKVMNRLREKEEEARTWGGEFSPNYMKLYAAYLKVANLCTVYFNGETGYEVFEGDDRHRVNLVEKKCTCRSWQLTGIPCPHAIMELKYKREDPMTEISWWHNNEAYLMTYRAKLMLVRGEKFWKVLPEHAIDPPPLAKTVGRPKVKRNREKDEANKRPQFKDMQGTRVISFRGDHTGVSYPTDLPYSPTKLTWKGKEAMTGNQLEVARQKKVGKLKCRKLNGNSHI</sequence>
<reference evidence="1" key="1">
    <citation type="journal article" date="2014" name="Nat. Commun.">
        <title>The tobacco genome sequence and its comparison with those of tomato and potato.</title>
        <authorList>
            <person name="Sierro N."/>
            <person name="Battey J.N."/>
            <person name="Ouadi S."/>
            <person name="Bakaher N."/>
            <person name="Bovet L."/>
            <person name="Willig A."/>
            <person name="Goepfert S."/>
            <person name="Peitsch M.C."/>
            <person name="Ivanov N.V."/>
        </authorList>
    </citation>
    <scope>NUCLEOTIDE SEQUENCE [LARGE SCALE GENOMIC DNA]</scope>
</reference>
<proteinExistence type="predicted"/>
<evidence type="ECO:0000313" key="2">
    <source>
        <dbReference type="RefSeq" id="XP_075086146.1"/>
    </source>
</evidence>
<dbReference type="RefSeq" id="XP_075086146.1">
    <property type="nucleotide sequence ID" value="XM_075230045.1"/>
</dbReference>
<evidence type="ECO:0000313" key="1">
    <source>
        <dbReference type="Proteomes" id="UP000790787"/>
    </source>
</evidence>
<accession>A0AC58SMD8</accession>
<gene>
    <name evidence="2" type="primary">LOC142168877</name>
</gene>
<organism evidence="1 2">
    <name type="scientific">Nicotiana tabacum</name>
    <name type="common">Common tobacco</name>
    <dbReference type="NCBI Taxonomy" id="4097"/>
    <lineage>
        <taxon>Eukaryota</taxon>
        <taxon>Viridiplantae</taxon>
        <taxon>Streptophyta</taxon>
        <taxon>Embryophyta</taxon>
        <taxon>Tracheophyta</taxon>
        <taxon>Spermatophyta</taxon>
        <taxon>Magnoliopsida</taxon>
        <taxon>eudicotyledons</taxon>
        <taxon>Gunneridae</taxon>
        <taxon>Pentapetalae</taxon>
        <taxon>asterids</taxon>
        <taxon>lamiids</taxon>
        <taxon>Solanales</taxon>
        <taxon>Solanaceae</taxon>
        <taxon>Nicotianoideae</taxon>
        <taxon>Nicotianeae</taxon>
        <taxon>Nicotiana</taxon>
    </lineage>
</organism>
<dbReference type="Proteomes" id="UP000790787">
    <property type="component" value="Chromosome 14"/>
</dbReference>
<reference evidence="2" key="2">
    <citation type="submission" date="2025-08" db="UniProtKB">
        <authorList>
            <consortium name="RefSeq"/>
        </authorList>
    </citation>
    <scope>IDENTIFICATION</scope>
    <source>
        <tissue evidence="2">Leaf</tissue>
    </source>
</reference>